<keyword evidence="3" id="KW-1185">Reference proteome</keyword>
<evidence type="ECO:0000313" key="3">
    <source>
        <dbReference type="Proteomes" id="UP000828390"/>
    </source>
</evidence>
<dbReference type="Proteomes" id="UP000828390">
    <property type="component" value="Unassembled WGS sequence"/>
</dbReference>
<sequence>MINSVTTADYLDELFDSDSDESEFSGFSEFDSHIEVGDLSDDDIIPDAESADDNWTDDFSPLRTRRDAADRCRGSNRQGVTTRIIADAEGILVAKELLAA</sequence>
<organism evidence="2 3">
    <name type="scientific">Dreissena polymorpha</name>
    <name type="common">Zebra mussel</name>
    <name type="synonym">Mytilus polymorpha</name>
    <dbReference type="NCBI Taxonomy" id="45954"/>
    <lineage>
        <taxon>Eukaryota</taxon>
        <taxon>Metazoa</taxon>
        <taxon>Spiralia</taxon>
        <taxon>Lophotrochozoa</taxon>
        <taxon>Mollusca</taxon>
        <taxon>Bivalvia</taxon>
        <taxon>Autobranchia</taxon>
        <taxon>Heteroconchia</taxon>
        <taxon>Euheterodonta</taxon>
        <taxon>Imparidentia</taxon>
        <taxon>Neoheterodontei</taxon>
        <taxon>Myida</taxon>
        <taxon>Dreissenoidea</taxon>
        <taxon>Dreissenidae</taxon>
        <taxon>Dreissena</taxon>
    </lineage>
</organism>
<evidence type="ECO:0000313" key="2">
    <source>
        <dbReference type="EMBL" id="KAH3791543.1"/>
    </source>
</evidence>
<gene>
    <name evidence="2" type="ORF">DPMN_145031</name>
</gene>
<protein>
    <submittedName>
        <fullName evidence="2">Uncharacterized protein</fullName>
    </submittedName>
</protein>
<name>A0A9D4F472_DREPO</name>
<accession>A0A9D4F472</accession>
<reference evidence="2" key="2">
    <citation type="submission" date="2020-11" db="EMBL/GenBank/DDBJ databases">
        <authorList>
            <person name="McCartney M.A."/>
            <person name="Auch B."/>
            <person name="Kono T."/>
            <person name="Mallez S."/>
            <person name="Becker A."/>
            <person name="Gohl D.M."/>
            <person name="Silverstein K.A.T."/>
            <person name="Koren S."/>
            <person name="Bechman K.B."/>
            <person name="Herman A."/>
            <person name="Abrahante J.E."/>
            <person name="Garbe J."/>
        </authorList>
    </citation>
    <scope>NUCLEOTIDE SEQUENCE</scope>
    <source>
        <strain evidence="2">Duluth1</strain>
        <tissue evidence="2">Whole animal</tissue>
    </source>
</reference>
<reference evidence="2" key="1">
    <citation type="journal article" date="2019" name="bioRxiv">
        <title>The Genome of the Zebra Mussel, Dreissena polymorpha: A Resource for Invasive Species Research.</title>
        <authorList>
            <person name="McCartney M.A."/>
            <person name="Auch B."/>
            <person name="Kono T."/>
            <person name="Mallez S."/>
            <person name="Zhang Y."/>
            <person name="Obille A."/>
            <person name="Becker A."/>
            <person name="Abrahante J.E."/>
            <person name="Garbe J."/>
            <person name="Badalamenti J.P."/>
            <person name="Herman A."/>
            <person name="Mangelson H."/>
            <person name="Liachko I."/>
            <person name="Sullivan S."/>
            <person name="Sone E.D."/>
            <person name="Koren S."/>
            <person name="Silverstein K.A.T."/>
            <person name="Beckman K.B."/>
            <person name="Gohl D.M."/>
        </authorList>
    </citation>
    <scope>NUCLEOTIDE SEQUENCE</scope>
    <source>
        <strain evidence="2">Duluth1</strain>
        <tissue evidence="2">Whole animal</tissue>
    </source>
</reference>
<proteinExistence type="predicted"/>
<dbReference type="AlphaFoldDB" id="A0A9D4F472"/>
<evidence type="ECO:0000256" key="1">
    <source>
        <dbReference type="SAM" id="MobiDB-lite"/>
    </source>
</evidence>
<feature type="compositionally biased region" description="Acidic residues" evidence="1">
    <location>
        <begin position="39"/>
        <end position="56"/>
    </location>
</feature>
<dbReference type="EMBL" id="JAIWYP010000007">
    <property type="protein sequence ID" value="KAH3791543.1"/>
    <property type="molecule type" value="Genomic_DNA"/>
</dbReference>
<comment type="caution">
    <text evidence="2">The sequence shown here is derived from an EMBL/GenBank/DDBJ whole genome shotgun (WGS) entry which is preliminary data.</text>
</comment>
<feature type="region of interest" description="Disordered" evidence="1">
    <location>
        <begin position="39"/>
        <end position="60"/>
    </location>
</feature>